<dbReference type="Proteomes" id="UP001138500">
    <property type="component" value="Unassembled WGS sequence"/>
</dbReference>
<dbReference type="AlphaFoldDB" id="A0A9W7W1V1"/>
<evidence type="ECO:0000313" key="2">
    <source>
        <dbReference type="EMBL" id="KAH9827167.1"/>
    </source>
</evidence>
<evidence type="ECO:0000313" key="3">
    <source>
        <dbReference type="Proteomes" id="UP001138500"/>
    </source>
</evidence>
<sequence length="98" mass="9670">MEVVVETPDSEDRPVATELMLSLESLLASRSSEDDGVSEGLLGGEAGEAGEGSDVILLGGRLGALSDCDVGGRDGSGGLTGPLVVVVVVVAASWSPSG</sequence>
<comment type="caution">
    <text evidence="2">The sequence shown here is derived from an EMBL/GenBank/DDBJ whole genome shotgun (WGS) entry which is preliminary data.</text>
</comment>
<feature type="region of interest" description="Disordered" evidence="1">
    <location>
        <begin position="29"/>
        <end position="50"/>
    </location>
</feature>
<protein>
    <submittedName>
        <fullName evidence="2">Uncharacterized protein</fullName>
    </submittedName>
</protein>
<dbReference type="EMBL" id="RIBY02001904">
    <property type="protein sequence ID" value="KAH9827167.1"/>
    <property type="molecule type" value="Genomic_DNA"/>
</dbReference>
<evidence type="ECO:0000256" key="1">
    <source>
        <dbReference type="SAM" id="MobiDB-lite"/>
    </source>
</evidence>
<reference evidence="2 3" key="2">
    <citation type="journal article" date="2021" name="Curr. Genet.">
        <title>Genetic response to nitrogen starvation in the aggressive Eucalyptus foliar pathogen Teratosphaeria destructans.</title>
        <authorList>
            <person name="Havenga M."/>
            <person name="Wingfield B.D."/>
            <person name="Wingfield M.J."/>
            <person name="Dreyer L.L."/>
            <person name="Roets F."/>
            <person name="Aylward J."/>
        </authorList>
    </citation>
    <scope>NUCLEOTIDE SEQUENCE [LARGE SCALE GENOMIC DNA]</scope>
    <source>
        <strain evidence="2">CMW44962</strain>
    </source>
</reference>
<accession>A0A9W7W1V1</accession>
<reference evidence="2 3" key="1">
    <citation type="journal article" date="2018" name="IMA Fungus">
        <title>IMA Genome-F 10: Nine draft genome sequences of Claviceps purpurea s.lat., including C. arundinis, C. humidiphila, and C. cf. spartinae, pseudomolecules for the pitch canker pathogen Fusarium circinatum, draft genome of Davidsoniella eucalypti, Grosmannia galeiformis, Quambalaria eucalypti, and Teratosphaeria destructans.</title>
        <authorList>
            <person name="Wingfield B.D."/>
            <person name="Liu M."/>
            <person name="Nguyen H.D."/>
            <person name="Lane F.A."/>
            <person name="Morgan S.W."/>
            <person name="De Vos L."/>
            <person name="Wilken P.M."/>
            <person name="Duong T.A."/>
            <person name="Aylward J."/>
            <person name="Coetzee M.P."/>
            <person name="Dadej K."/>
            <person name="De Beer Z.W."/>
            <person name="Findlay W."/>
            <person name="Havenga M."/>
            <person name="Kolarik M."/>
            <person name="Menzies J.G."/>
            <person name="Naidoo K."/>
            <person name="Pochopski O."/>
            <person name="Shoukouhi P."/>
            <person name="Santana Q.C."/>
            <person name="Seifert K.A."/>
            <person name="Soal N."/>
            <person name="Steenkamp E.T."/>
            <person name="Tatham C.T."/>
            <person name="van der Nest M.A."/>
            <person name="Wingfield M.J."/>
        </authorList>
    </citation>
    <scope>NUCLEOTIDE SEQUENCE [LARGE SCALE GENOMIC DNA]</scope>
    <source>
        <strain evidence="2">CMW44962</strain>
    </source>
</reference>
<feature type="compositionally biased region" description="Gly residues" evidence="1">
    <location>
        <begin position="41"/>
        <end position="50"/>
    </location>
</feature>
<name>A0A9W7W1V1_9PEZI</name>
<keyword evidence="3" id="KW-1185">Reference proteome</keyword>
<organism evidence="2 3">
    <name type="scientific">Teratosphaeria destructans</name>
    <dbReference type="NCBI Taxonomy" id="418781"/>
    <lineage>
        <taxon>Eukaryota</taxon>
        <taxon>Fungi</taxon>
        <taxon>Dikarya</taxon>
        <taxon>Ascomycota</taxon>
        <taxon>Pezizomycotina</taxon>
        <taxon>Dothideomycetes</taxon>
        <taxon>Dothideomycetidae</taxon>
        <taxon>Mycosphaerellales</taxon>
        <taxon>Teratosphaeriaceae</taxon>
        <taxon>Teratosphaeria</taxon>
    </lineage>
</organism>
<proteinExistence type="predicted"/>
<gene>
    <name evidence="2" type="ORF">Tdes44962_MAKER09811</name>
</gene>